<keyword evidence="10 12" id="KW-0819">tRNA processing</keyword>
<dbReference type="EC" id="2.1.1.211" evidence="4 12"/>
<sequence>MDQECRRFEPRYFFNNEKIPFRTWNNQTWYTIAEAKVPFHKDVFQKVIERWTKEVHLIIPPVEYAEIINDVEFEINDTDHNESLSIKPVRTILRRLIPKRKDKDEELEELIEYYENVHESRVVYSPIIKSLQEPAEVNIPFYYPKVSCFSYVYAEYKRIYNTDMADYNGLDDNDDQSWLYIEIIPLSSSNILYNSDKMKYAYTQLFKKLFKWCYNTSIGYQKRVHHDLLVPKDLYMLTYKYLKEKYAKELVGNWTEKTDPAKFVFEDIAIASWLISLWKLERQEKCQTRLQSFVDLGCGNGLLTFLLTSEGHEGRGIDVRKRRIWDVFQNKGSKLIVETLQPNIATYSDVDWIIGNHADELVPWIPIIASRSSNNTKFIVIPCCFYALSGSKYTFEKQIISGGKYKAYQEYIHEIIDKCGFIVEYDWLRIPSTKNVAMVGRKRKSNNQDQIDELLHGIGSAIMLRLDLC</sequence>
<name>A0A8H3XEI2_GIGMA</name>
<evidence type="ECO:0000256" key="1">
    <source>
        <dbReference type="ARBA" id="ARBA00002778"/>
    </source>
</evidence>
<dbReference type="SUPFAM" id="SSF53335">
    <property type="entry name" value="S-adenosyl-L-methionine-dependent methyltransferases"/>
    <property type="match status" value="1"/>
</dbReference>
<evidence type="ECO:0000256" key="2">
    <source>
        <dbReference type="ARBA" id="ARBA00004496"/>
    </source>
</evidence>
<comment type="subcellular location">
    <subcellularLocation>
        <location evidence="2 12">Cytoplasm</location>
    </subcellularLocation>
</comment>
<dbReference type="Pfam" id="PF07757">
    <property type="entry name" value="AdoMet_MTase"/>
    <property type="match status" value="1"/>
</dbReference>
<dbReference type="AlphaFoldDB" id="A0A8H3XEI2"/>
<dbReference type="PANTHER" id="PTHR21210:SF0">
    <property type="entry name" value="TRNA (URACIL-O(2)-)-METHYLTRANSFERASE-RELATED"/>
    <property type="match status" value="1"/>
</dbReference>
<dbReference type="Proteomes" id="UP000439903">
    <property type="component" value="Unassembled WGS sequence"/>
</dbReference>
<evidence type="ECO:0000256" key="11">
    <source>
        <dbReference type="ARBA" id="ARBA00047957"/>
    </source>
</evidence>
<evidence type="ECO:0000256" key="5">
    <source>
        <dbReference type="ARBA" id="ARBA00017788"/>
    </source>
</evidence>
<dbReference type="InterPro" id="IPR011671">
    <property type="entry name" value="tRNA_uracil_MeTrfase"/>
</dbReference>
<comment type="function">
    <text evidence="1">Probable adenosyl-L-methionine (AdoMet)-dependent tRNA (uracil-O(2)-)-methyltransferase.</text>
</comment>
<protein>
    <recommendedName>
        <fullName evidence="5 12">tRNA (uracil-O(2)-)-methyltransferase</fullName>
        <ecNumber evidence="4 12">2.1.1.211</ecNumber>
    </recommendedName>
</protein>
<evidence type="ECO:0000256" key="4">
    <source>
        <dbReference type="ARBA" id="ARBA00012795"/>
    </source>
</evidence>
<reference evidence="13 14" key="1">
    <citation type="journal article" date="2019" name="Environ. Microbiol.">
        <title>At the nexus of three kingdoms: the genome of the mycorrhizal fungus Gigaspora margarita provides insights into plant, endobacterial and fungal interactions.</title>
        <authorList>
            <person name="Venice F."/>
            <person name="Ghignone S."/>
            <person name="Salvioli di Fossalunga A."/>
            <person name="Amselem J."/>
            <person name="Novero M."/>
            <person name="Xianan X."/>
            <person name="Sedzielewska Toro K."/>
            <person name="Morin E."/>
            <person name="Lipzen A."/>
            <person name="Grigoriev I.V."/>
            <person name="Henrissat B."/>
            <person name="Martin F.M."/>
            <person name="Bonfante P."/>
        </authorList>
    </citation>
    <scope>NUCLEOTIDE SEQUENCE [LARGE SCALE GENOMIC DNA]</scope>
    <source>
        <strain evidence="13 14">BEG34</strain>
    </source>
</reference>
<dbReference type="EMBL" id="WTPW01001197">
    <property type="protein sequence ID" value="KAF0449900.1"/>
    <property type="molecule type" value="Genomic_DNA"/>
</dbReference>
<dbReference type="PANTHER" id="PTHR21210">
    <property type="entry name" value="TRNA (URACIL-O(2)-)-METHYLTRANSFERASE-RELATED"/>
    <property type="match status" value="1"/>
</dbReference>
<dbReference type="GO" id="GO:0141101">
    <property type="term" value="F:tRNA(Ser) (uridine(44)-2'-O-)-methyltransferase activity"/>
    <property type="evidence" value="ECO:0007669"/>
    <property type="project" value="UniProtKB-EC"/>
</dbReference>
<evidence type="ECO:0000256" key="3">
    <source>
        <dbReference type="ARBA" id="ARBA00009056"/>
    </source>
</evidence>
<evidence type="ECO:0000256" key="10">
    <source>
        <dbReference type="ARBA" id="ARBA00022694"/>
    </source>
</evidence>
<comment type="catalytic activity">
    <reaction evidence="11 12">
        <text>uridine(44) in tRNA(Ser) + S-adenosyl-L-methionine = 2'-O-methyluridine(44) in tRNA(Ser) + S-adenosyl-L-homocysteine + H(+)</text>
        <dbReference type="Rhea" id="RHEA:43100"/>
        <dbReference type="Rhea" id="RHEA-COMP:10339"/>
        <dbReference type="Rhea" id="RHEA-COMP:10340"/>
        <dbReference type="ChEBI" id="CHEBI:15378"/>
        <dbReference type="ChEBI" id="CHEBI:57856"/>
        <dbReference type="ChEBI" id="CHEBI:59789"/>
        <dbReference type="ChEBI" id="CHEBI:65315"/>
        <dbReference type="ChEBI" id="CHEBI:74478"/>
        <dbReference type="EC" id="2.1.1.211"/>
    </reaction>
</comment>
<evidence type="ECO:0000256" key="12">
    <source>
        <dbReference type="RuleBase" id="RU368004"/>
    </source>
</evidence>
<evidence type="ECO:0000256" key="9">
    <source>
        <dbReference type="ARBA" id="ARBA00022691"/>
    </source>
</evidence>
<comment type="caution">
    <text evidence="13">The sequence shown here is derived from an EMBL/GenBank/DDBJ whole genome shotgun (WGS) entry which is preliminary data.</text>
</comment>
<keyword evidence="7 12" id="KW-0489">Methyltransferase</keyword>
<keyword evidence="6 12" id="KW-0963">Cytoplasm</keyword>
<organism evidence="13 14">
    <name type="scientific">Gigaspora margarita</name>
    <dbReference type="NCBI Taxonomy" id="4874"/>
    <lineage>
        <taxon>Eukaryota</taxon>
        <taxon>Fungi</taxon>
        <taxon>Fungi incertae sedis</taxon>
        <taxon>Mucoromycota</taxon>
        <taxon>Glomeromycotina</taxon>
        <taxon>Glomeromycetes</taxon>
        <taxon>Diversisporales</taxon>
        <taxon>Gigasporaceae</taxon>
        <taxon>Gigaspora</taxon>
    </lineage>
</organism>
<evidence type="ECO:0000313" key="13">
    <source>
        <dbReference type="EMBL" id="KAF0449900.1"/>
    </source>
</evidence>
<evidence type="ECO:0000256" key="8">
    <source>
        <dbReference type="ARBA" id="ARBA00022679"/>
    </source>
</evidence>
<dbReference type="InterPro" id="IPR029063">
    <property type="entry name" value="SAM-dependent_MTases_sf"/>
</dbReference>
<dbReference type="GO" id="GO:0030488">
    <property type="term" value="P:tRNA methylation"/>
    <property type="evidence" value="ECO:0007669"/>
    <property type="project" value="UniProtKB-UniRule"/>
</dbReference>
<accession>A0A8H3XEI2</accession>
<keyword evidence="9 12" id="KW-0949">S-adenosyl-L-methionine</keyword>
<dbReference type="OrthoDB" id="10047021at2759"/>
<comment type="function">
    <text evidence="12">Adenosyl-L-methionine (AdoMet)-dependent tRNA (uracil-O(2)-)-methyltransferase.</text>
</comment>
<proteinExistence type="inferred from homology"/>
<gene>
    <name evidence="13" type="ORF">F8M41_002299</name>
</gene>
<evidence type="ECO:0000256" key="7">
    <source>
        <dbReference type="ARBA" id="ARBA00022603"/>
    </source>
</evidence>
<evidence type="ECO:0000256" key="6">
    <source>
        <dbReference type="ARBA" id="ARBA00022490"/>
    </source>
</evidence>
<evidence type="ECO:0000313" key="14">
    <source>
        <dbReference type="Proteomes" id="UP000439903"/>
    </source>
</evidence>
<comment type="similarity">
    <text evidence="3 12">Belongs to the TRM44 family.</text>
</comment>
<keyword evidence="8 12" id="KW-0808">Transferase</keyword>
<keyword evidence="14" id="KW-1185">Reference proteome</keyword>
<dbReference type="GO" id="GO:0005737">
    <property type="term" value="C:cytoplasm"/>
    <property type="evidence" value="ECO:0007669"/>
    <property type="project" value="UniProtKB-SubCell"/>
</dbReference>